<sequence length="263" mass="29203">MKYWALILGASSGFGRATALELAGNGYDIIGIHLDRKATMPQVQDTIDRIREKGREALFYNINAADEKAMKRVLDNVEDRFRSGDEDNFIKILMHSLAFGALRLFIAPREEDMIGRNQLQMTLEVMANTLVYWTQEVVKRGLMAKGGRIFAMTSSGDQRVMPYYGAVSAAKAALESHVRQLAIELAPYEITVNAIKAGVTDTPALRKIPGHEKIVEVALERNPHGRLTQPEDIARAIAALADERLYWMTGNVINVDGGEDITV</sequence>
<evidence type="ECO:0000313" key="3">
    <source>
        <dbReference type="EMBL" id="HDM89845.1"/>
    </source>
</evidence>
<dbReference type="InterPro" id="IPR036291">
    <property type="entry name" value="NAD(P)-bd_dom_sf"/>
</dbReference>
<name>A0A7C0XA41_UNCW3</name>
<accession>A0A7C0XA41</accession>
<dbReference type="Proteomes" id="UP000885931">
    <property type="component" value="Unassembled WGS sequence"/>
</dbReference>
<protein>
    <submittedName>
        <fullName evidence="3">SDR family oxidoreductase</fullName>
    </submittedName>
</protein>
<keyword evidence="2" id="KW-0560">Oxidoreductase</keyword>
<dbReference type="InterPro" id="IPR051122">
    <property type="entry name" value="SDR_DHRS6-like"/>
</dbReference>
<gene>
    <name evidence="3" type="ORF">ENG67_01380</name>
</gene>
<dbReference type="SUPFAM" id="SSF51735">
    <property type="entry name" value="NAD(P)-binding Rossmann-fold domains"/>
    <property type="match status" value="1"/>
</dbReference>
<dbReference type="PANTHER" id="PTHR43477:SF1">
    <property type="entry name" value="DIHYDROANTICAPSIN 7-DEHYDROGENASE"/>
    <property type="match status" value="1"/>
</dbReference>
<evidence type="ECO:0000256" key="1">
    <source>
        <dbReference type="ARBA" id="ARBA00006484"/>
    </source>
</evidence>
<evidence type="ECO:0000256" key="2">
    <source>
        <dbReference type="ARBA" id="ARBA00023002"/>
    </source>
</evidence>
<dbReference type="EMBL" id="DRBW01000051">
    <property type="protein sequence ID" value="HDM89845.1"/>
    <property type="molecule type" value="Genomic_DNA"/>
</dbReference>
<organism evidence="3">
    <name type="scientific">candidate division WOR-3 bacterium</name>
    <dbReference type="NCBI Taxonomy" id="2052148"/>
    <lineage>
        <taxon>Bacteria</taxon>
        <taxon>Bacteria division WOR-3</taxon>
    </lineage>
</organism>
<dbReference type="Pfam" id="PF13561">
    <property type="entry name" value="adh_short_C2"/>
    <property type="match status" value="1"/>
</dbReference>
<dbReference type="InterPro" id="IPR002347">
    <property type="entry name" value="SDR_fam"/>
</dbReference>
<comment type="caution">
    <text evidence="3">The sequence shown here is derived from an EMBL/GenBank/DDBJ whole genome shotgun (WGS) entry which is preliminary data.</text>
</comment>
<dbReference type="Gene3D" id="3.40.50.720">
    <property type="entry name" value="NAD(P)-binding Rossmann-like Domain"/>
    <property type="match status" value="2"/>
</dbReference>
<dbReference type="GO" id="GO:0016491">
    <property type="term" value="F:oxidoreductase activity"/>
    <property type="evidence" value="ECO:0007669"/>
    <property type="project" value="UniProtKB-KW"/>
</dbReference>
<dbReference type="AlphaFoldDB" id="A0A7C0XA41"/>
<dbReference type="CDD" id="cd05233">
    <property type="entry name" value="SDR_c"/>
    <property type="match status" value="1"/>
</dbReference>
<dbReference type="PANTHER" id="PTHR43477">
    <property type="entry name" value="DIHYDROANTICAPSIN 7-DEHYDROGENASE"/>
    <property type="match status" value="1"/>
</dbReference>
<proteinExistence type="inferred from homology"/>
<dbReference type="PRINTS" id="PR00081">
    <property type="entry name" value="GDHRDH"/>
</dbReference>
<reference evidence="3" key="1">
    <citation type="journal article" date="2020" name="mSystems">
        <title>Genome- and Community-Level Interaction Insights into Carbon Utilization and Element Cycling Functions of Hydrothermarchaeota in Hydrothermal Sediment.</title>
        <authorList>
            <person name="Zhou Z."/>
            <person name="Liu Y."/>
            <person name="Xu W."/>
            <person name="Pan J."/>
            <person name="Luo Z.H."/>
            <person name="Li M."/>
        </authorList>
    </citation>
    <scope>NUCLEOTIDE SEQUENCE [LARGE SCALE GENOMIC DNA]</scope>
    <source>
        <strain evidence="3">HyVt-237</strain>
    </source>
</reference>
<comment type="similarity">
    <text evidence="1">Belongs to the short-chain dehydrogenases/reductases (SDR) family.</text>
</comment>